<evidence type="ECO:0000256" key="7">
    <source>
        <dbReference type="ARBA" id="ARBA00022989"/>
    </source>
</evidence>
<keyword evidence="5" id="KW-0997">Cell inner membrane</keyword>
<dbReference type="Proteomes" id="UP000308707">
    <property type="component" value="Unassembled WGS sequence"/>
</dbReference>
<sequence>MSRAAKQGGYTLIEVIVAFAVLALALTLLLGTLTGASRQVRRAADAGRAALHAQSLLDQTGVGESLQAGHTQGDFENGRYDWTMDVAPYADPSQPAGAAAPVELAAPQLLQVTLSVRWGDAPDQRLQLRSLRLVIPGMTSSPP</sequence>
<dbReference type="Pfam" id="PF07963">
    <property type="entry name" value="N_methyl"/>
    <property type="match status" value="1"/>
</dbReference>
<keyword evidence="8 9" id="KW-0472">Membrane</keyword>
<evidence type="ECO:0000256" key="9">
    <source>
        <dbReference type="SAM" id="Phobius"/>
    </source>
</evidence>
<comment type="caution">
    <text evidence="10">The sequence shown here is derived from an EMBL/GenBank/DDBJ whole genome shotgun (WGS) entry which is preliminary data.</text>
</comment>
<reference evidence="10 11" key="1">
    <citation type="submission" date="2019-04" db="EMBL/GenBank/DDBJ databases">
        <title>Reference strain of H23.</title>
        <authorList>
            <person name="Luo X."/>
        </authorList>
    </citation>
    <scope>NUCLEOTIDE SEQUENCE [LARGE SCALE GENOMIC DNA]</scope>
    <source>
        <strain evidence="10 11">H23</strain>
    </source>
</reference>
<organism evidence="10 11">
    <name type="scientific">Luteimonas gilva</name>
    <dbReference type="NCBI Taxonomy" id="2572684"/>
    <lineage>
        <taxon>Bacteria</taxon>
        <taxon>Pseudomonadati</taxon>
        <taxon>Pseudomonadota</taxon>
        <taxon>Gammaproteobacteria</taxon>
        <taxon>Lysobacterales</taxon>
        <taxon>Lysobacteraceae</taxon>
        <taxon>Luteimonas</taxon>
    </lineage>
</organism>
<evidence type="ECO:0000256" key="6">
    <source>
        <dbReference type="ARBA" id="ARBA00022692"/>
    </source>
</evidence>
<keyword evidence="4" id="KW-0488">Methylation</keyword>
<evidence type="ECO:0000313" key="11">
    <source>
        <dbReference type="Proteomes" id="UP000308707"/>
    </source>
</evidence>
<dbReference type="EMBL" id="SZUA01000002">
    <property type="protein sequence ID" value="TKR31034.1"/>
    <property type="molecule type" value="Genomic_DNA"/>
</dbReference>
<keyword evidence="7 9" id="KW-1133">Transmembrane helix</keyword>
<comment type="subcellular location">
    <subcellularLocation>
        <location evidence="1">Cell inner membrane</location>
        <topology evidence="1">Single-pass membrane protein</topology>
    </subcellularLocation>
</comment>
<gene>
    <name evidence="10" type="ORF">FCE95_13270</name>
</gene>
<proteinExistence type="inferred from homology"/>
<accession>A0A4U5JN54</accession>
<keyword evidence="11" id="KW-1185">Reference proteome</keyword>
<dbReference type="NCBIfam" id="NF047828">
    <property type="entry name" value="T3SSXpsI"/>
    <property type="match status" value="1"/>
</dbReference>
<dbReference type="PANTHER" id="PTHR38779">
    <property type="entry name" value="TYPE II SECRETION SYSTEM PROTEIN I-RELATED"/>
    <property type="match status" value="1"/>
</dbReference>
<dbReference type="PROSITE" id="PS00409">
    <property type="entry name" value="PROKAR_NTER_METHYL"/>
    <property type="match status" value="1"/>
</dbReference>
<dbReference type="PANTHER" id="PTHR38779:SF2">
    <property type="entry name" value="TYPE II SECRETION SYSTEM PROTEIN I-RELATED"/>
    <property type="match status" value="1"/>
</dbReference>
<dbReference type="GO" id="GO:0005886">
    <property type="term" value="C:plasma membrane"/>
    <property type="evidence" value="ECO:0007669"/>
    <property type="project" value="UniProtKB-SubCell"/>
</dbReference>
<name>A0A4U5JN54_9GAMM</name>
<evidence type="ECO:0000256" key="3">
    <source>
        <dbReference type="ARBA" id="ARBA00022475"/>
    </source>
</evidence>
<comment type="similarity">
    <text evidence="2">Belongs to the GSP I family.</text>
</comment>
<keyword evidence="6 9" id="KW-0812">Transmembrane</keyword>
<evidence type="ECO:0000256" key="1">
    <source>
        <dbReference type="ARBA" id="ARBA00004377"/>
    </source>
</evidence>
<feature type="transmembrane region" description="Helical" evidence="9">
    <location>
        <begin position="12"/>
        <end position="33"/>
    </location>
</feature>
<evidence type="ECO:0000256" key="8">
    <source>
        <dbReference type="ARBA" id="ARBA00023136"/>
    </source>
</evidence>
<protein>
    <submittedName>
        <fullName evidence="10">Prepilin-type N-terminal cleavage/methylation domain-containing protein</fullName>
    </submittedName>
</protein>
<dbReference type="GO" id="GO:0015627">
    <property type="term" value="C:type II protein secretion system complex"/>
    <property type="evidence" value="ECO:0007669"/>
    <property type="project" value="InterPro"/>
</dbReference>
<evidence type="ECO:0000256" key="4">
    <source>
        <dbReference type="ARBA" id="ARBA00022481"/>
    </source>
</evidence>
<dbReference type="InterPro" id="IPR010052">
    <property type="entry name" value="T2SS_protein-GspI"/>
</dbReference>
<keyword evidence="3" id="KW-1003">Cell membrane</keyword>
<dbReference type="GO" id="GO:0015628">
    <property type="term" value="P:protein secretion by the type II secretion system"/>
    <property type="evidence" value="ECO:0007669"/>
    <property type="project" value="InterPro"/>
</dbReference>
<dbReference type="AlphaFoldDB" id="A0A4U5JN54"/>
<dbReference type="OrthoDB" id="7864109at2"/>
<evidence type="ECO:0000256" key="2">
    <source>
        <dbReference type="ARBA" id="ARBA00008358"/>
    </source>
</evidence>
<dbReference type="NCBIfam" id="TIGR02532">
    <property type="entry name" value="IV_pilin_GFxxxE"/>
    <property type="match status" value="1"/>
</dbReference>
<dbReference type="RefSeq" id="WP_137267465.1">
    <property type="nucleotide sequence ID" value="NZ_SZUA01000002.1"/>
</dbReference>
<evidence type="ECO:0000256" key="5">
    <source>
        <dbReference type="ARBA" id="ARBA00022519"/>
    </source>
</evidence>
<dbReference type="InterPro" id="IPR012902">
    <property type="entry name" value="N_methyl_site"/>
</dbReference>
<evidence type="ECO:0000313" key="10">
    <source>
        <dbReference type="EMBL" id="TKR31034.1"/>
    </source>
</evidence>